<dbReference type="PROSITE" id="PS51198">
    <property type="entry name" value="UVRD_HELICASE_ATP_BIND"/>
    <property type="match status" value="1"/>
</dbReference>
<evidence type="ECO:0000259" key="13">
    <source>
        <dbReference type="PROSITE" id="PS51217"/>
    </source>
</evidence>
<dbReference type="PROSITE" id="PS51217">
    <property type="entry name" value="UVRD_HELICASE_CTER"/>
    <property type="match status" value="1"/>
</dbReference>
<evidence type="ECO:0000259" key="12">
    <source>
        <dbReference type="PROSITE" id="PS51198"/>
    </source>
</evidence>
<comment type="caution">
    <text evidence="14">The sequence shown here is derived from an EMBL/GenBank/DDBJ whole genome shotgun (WGS) entry which is preliminary data.</text>
</comment>
<keyword evidence="2 11" id="KW-0547">Nucleotide-binding</keyword>
<proteinExistence type="inferred from homology"/>
<evidence type="ECO:0000256" key="10">
    <source>
        <dbReference type="ARBA" id="ARBA00048988"/>
    </source>
</evidence>
<evidence type="ECO:0000256" key="4">
    <source>
        <dbReference type="ARBA" id="ARBA00022806"/>
    </source>
</evidence>
<name>A0ABR9ZZI1_9FIRM</name>
<comment type="catalytic activity">
    <reaction evidence="8">
        <text>Couples ATP hydrolysis with the unwinding of duplex DNA by translocating in the 3'-5' direction.</text>
        <dbReference type="EC" id="5.6.2.4"/>
    </reaction>
</comment>
<feature type="domain" description="UvrD-like helicase ATP-binding" evidence="12">
    <location>
        <begin position="5"/>
        <end position="280"/>
    </location>
</feature>
<accession>A0ABR9ZZI1</accession>
<dbReference type="PANTHER" id="PTHR11070:SF2">
    <property type="entry name" value="ATP-DEPENDENT DNA HELICASE SRS2"/>
    <property type="match status" value="1"/>
</dbReference>
<evidence type="ECO:0000256" key="8">
    <source>
        <dbReference type="ARBA" id="ARBA00034617"/>
    </source>
</evidence>
<keyword evidence="4 11" id="KW-0347">Helicase</keyword>
<comment type="catalytic activity">
    <reaction evidence="10">
        <text>ATP + H2O = ADP + phosphate + H(+)</text>
        <dbReference type="Rhea" id="RHEA:13065"/>
        <dbReference type="ChEBI" id="CHEBI:15377"/>
        <dbReference type="ChEBI" id="CHEBI:15378"/>
        <dbReference type="ChEBI" id="CHEBI:30616"/>
        <dbReference type="ChEBI" id="CHEBI:43474"/>
        <dbReference type="ChEBI" id="CHEBI:456216"/>
        <dbReference type="EC" id="5.6.2.4"/>
    </reaction>
</comment>
<evidence type="ECO:0000313" key="14">
    <source>
        <dbReference type="EMBL" id="MBF4695310.1"/>
    </source>
</evidence>
<protein>
    <recommendedName>
        <fullName evidence="9">DNA 3'-5' helicase</fullName>
        <ecNumber evidence="9">5.6.2.4</ecNumber>
    </recommendedName>
</protein>
<feature type="binding site" evidence="11">
    <location>
        <begin position="26"/>
        <end position="33"/>
    </location>
    <ligand>
        <name>ATP</name>
        <dbReference type="ChEBI" id="CHEBI:30616"/>
    </ligand>
</feature>
<dbReference type="EMBL" id="JADKNH010000014">
    <property type="protein sequence ID" value="MBF4695310.1"/>
    <property type="molecule type" value="Genomic_DNA"/>
</dbReference>
<comment type="similarity">
    <text evidence="1">Belongs to the helicase family. UvrD subfamily.</text>
</comment>
<keyword evidence="6" id="KW-0238">DNA-binding</keyword>
<evidence type="ECO:0000256" key="2">
    <source>
        <dbReference type="ARBA" id="ARBA00022741"/>
    </source>
</evidence>
<evidence type="ECO:0000256" key="9">
    <source>
        <dbReference type="ARBA" id="ARBA00034808"/>
    </source>
</evidence>
<dbReference type="EC" id="5.6.2.4" evidence="9"/>
<dbReference type="Proteomes" id="UP000614200">
    <property type="component" value="Unassembled WGS sequence"/>
</dbReference>
<keyword evidence="7" id="KW-0413">Isomerase</keyword>
<dbReference type="Gene3D" id="1.10.486.10">
    <property type="entry name" value="PCRA, domain 4"/>
    <property type="match status" value="1"/>
</dbReference>
<evidence type="ECO:0000256" key="5">
    <source>
        <dbReference type="ARBA" id="ARBA00022840"/>
    </source>
</evidence>
<gene>
    <name evidence="14" type="ORF">ISU02_19630</name>
</gene>
<evidence type="ECO:0000256" key="3">
    <source>
        <dbReference type="ARBA" id="ARBA00022801"/>
    </source>
</evidence>
<evidence type="ECO:0000256" key="6">
    <source>
        <dbReference type="ARBA" id="ARBA00023125"/>
    </source>
</evidence>
<keyword evidence="3 11" id="KW-0378">Hydrolase</keyword>
<dbReference type="Gene3D" id="1.10.10.160">
    <property type="match status" value="1"/>
</dbReference>
<dbReference type="SUPFAM" id="SSF52540">
    <property type="entry name" value="P-loop containing nucleoside triphosphate hydrolases"/>
    <property type="match status" value="1"/>
</dbReference>
<dbReference type="Gene3D" id="3.40.50.300">
    <property type="entry name" value="P-loop containing nucleotide triphosphate hydrolases"/>
    <property type="match status" value="2"/>
</dbReference>
<feature type="domain" description="UvrD-like helicase C-terminal" evidence="13">
    <location>
        <begin position="281"/>
        <end position="541"/>
    </location>
</feature>
<sequence length="628" mass="73737">MTYKLKLTPNQAKASNHFKGPSLTLAIPGSGKTTLLISRLIHLVENMQVEPTHILTLTFSKASADDMANRYAALNAPYKFQFMTIHKFAYGIFKQYNLQTGQQMQLLDDSGRRFHILNEIYKKYYTTSLTEDEYEAFTNHIGLIYNLKLKRTDQSAYDFQFDRIFDMVSDYHIYKKKHKLFDFDDMIFYAIKILKANPNALAFYQNRYPFIQVDEAQDTSKLQFELIELLLGPEKNLFIVADDDQSIYGFRGAFPDYLLSFKERFKEASIYYLKDNFRSDAAIVFTAQSIIQKNEHRFDKPMSPIHKHEMPPLFKNFDDLIDRNQYLLDQIQMAQDSVAILYRNRISALSLVNLLDQNQVEYYIKEPPLAELDHWLLQDILAFMNLALIPQDLESFNRIAFKMNGYISREMLQYVNEHIRGKTVFRTLVDIPFLESYQSRTQERLMEQFEDLKSLRPYDAIAFIETELGYLDYLKKNTTRLGVSMNFARTRLDAYKAIGKSLKSGFDFITRIEHLREHLHMDSTPAHQAKVTLSTIHGSKGLEFHNVFMIDVNDQIFPGFNSQKKDALEEERRLFYVGLTRAKRRFELLHTRFMNGDFNKNSLFIEEFLSQEFTEDALDHIERKTSIG</sequence>
<dbReference type="InterPro" id="IPR014016">
    <property type="entry name" value="UvrD-like_ATP-bd"/>
</dbReference>
<dbReference type="PANTHER" id="PTHR11070">
    <property type="entry name" value="UVRD / RECB / PCRA DNA HELICASE FAMILY MEMBER"/>
    <property type="match status" value="1"/>
</dbReference>
<evidence type="ECO:0000313" key="15">
    <source>
        <dbReference type="Proteomes" id="UP000614200"/>
    </source>
</evidence>
<dbReference type="RefSeq" id="WP_194703546.1">
    <property type="nucleotide sequence ID" value="NZ_JADKNH010000014.1"/>
</dbReference>
<dbReference type="InterPro" id="IPR014017">
    <property type="entry name" value="DNA_helicase_UvrD-like_C"/>
</dbReference>
<keyword evidence="5 11" id="KW-0067">ATP-binding</keyword>
<dbReference type="GO" id="GO:0004386">
    <property type="term" value="F:helicase activity"/>
    <property type="evidence" value="ECO:0007669"/>
    <property type="project" value="UniProtKB-KW"/>
</dbReference>
<dbReference type="Pfam" id="PF00580">
    <property type="entry name" value="UvrD-helicase"/>
    <property type="match status" value="1"/>
</dbReference>
<dbReference type="Pfam" id="PF13361">
    <property type="entry name" value="UvrD_C"/>
    <property type="match status" value="1"/>
</dbReference>
<organism evidence="14 15">
    <name type="scientific">Fusibacter ferrireducens</name>
    <dbReference type="NCBI Taxonomy" id="2785058"/>
    <lineage>
        <taxon>Bacteria</taxon>
        <taxon>Bacillati</taxon>
        <taxon>Bacillota</taxon>
        <taxon>Clostridia</taxon>
        <taxon>Eubacteriales</taxon>
        <taxon>Eubacteriales Family XII. Incertae Sedis</taxon>
        <taxon>Fusibacter</taxon>
    </lineage>
</organism>
<evidence type="ECO:0000256" key="11">
    <source>
        <dbReference type="PROSITE-ProRule" id="PRU00560"/>
    </source>
</evidence>
<dbReference type="InterPro" id="IPR000212">
    <property type="entry name" value="DNA_helicase_UvrD/REP"/>
</dbReference>
<dbReference type="CDD" id="cd17932">
    <property type="entry name" value="DEXQc_UvrD"/>
    <property type="match status" value="1"/>
</dbReference>
<keyword evidence="15" id="KW-1185">Reference proteome</keyword>
<reference evidence="14 15" key="1">
    <citation type="submission" date="2020-11" db="EMBL/GenBank/DDBJ databases">
        <title>Fusibacter basophilias sp. nov.</title>
        <authorList>
            <person name="Qiu D."/>
        </authorList>
    </citation>
    <scope>NUCLEOTIDE SEQUENCE [LARGE SCALE GENOMIC DNA]</scope>
    <source>
        <strain evidence="14 15">Q10-2</strain>
    </source>
</reference>
<dbReference type="InterPro" id="IPR027417">
    <property type="entry name" value="P-loop_NTPase"/>
</dbReference>
<dbReference type="InterPro" id="IPR013986">
    <property type="entry name" value="DExx_box_DNA_helicase_dom_sf"/>
</dbReference>
<evidence type="ECO:0000256" key="1">
    <source>
        <dbReference type="ARBA" id="ARBA00009922"/>
    </source>
</evidence>
<evidence type="ECO:0000256" key="7">
    <source>
        <dbReference type="ARBA" id="ARBA00023235"/>
    </source>
</evidence>